<evidence type="ECO:0000313" key="3">
    <source>
        <dbReference type="Proteomes" id="UP001596116"/>
    </source>
</evidence>
<dbReference type="EMBL" id="JBHPON010000001">
    <property type="protein sequence ID" value="MFC6034662.1"/>
    <property type="molecule type" value="Genomic_DNA"/>
</dbReference>
<sequence>MTAPDLSEHFGPVGELVIGLIGLLLLSLMHKDVRQAGRKLLKKSAAGIKGLHYGVYSRHKVYARWNDAFQLIFRQKRDLLIIFAALVIFDHAVSYYYNLIRELLILPLHESLSWDDPKIIQLSYLHAYSSSLLTCLGYALFGWLIYQRAQGENYKQAQSFRPLSKAVAFGLCLAGAETLTKTVYPWLFIDLSWLKEPMAVGWVAGGVVLGLLLFGAGARFLLSAHQQKSAWTALCVYFALTQSLQWFYYLLSLPGQPYEMWMRIAKQQLSQFTYIALWDIALTGFIVVIAFSAQTKTNPALRDYGLSNSPANAV</sequence>
<feature type="transmembrane region" description="Helical" evidence="1">
    <location>
        <begin position="271"/>
        <end position="293"/>
    </location>
</feature>
<dbReference type="Proteomes" id="UP001596116">
    <property type="component" value="Unassembled WGS sequence"/>
</dbReference>
<evidence type="ECO:0000313" key="2">
    <source>
        <dbReference type="EMBL" id="MFC6034662.1"/>
    </source>
</evidence>
<proteinExistence type="predicted"/>
<feature type="transmembrane region" description="Helical" evidence="1">
    <location>
        <begin position="119"/>
        <end position="146"/>
    </location>
</feature>
<keyword evidence="1" id="KW-0472">Membrane</keyword>
<comment type="caution">
    <text evidence="2">The sequence shown here is derived from an EMBL/GenBank/DDBJ whole genome shotgun (WGS) entry which is preliminary data.</text>
</comment>
<protein>
    <submittedName>
        <fullName evidence="2">Uncharacterized protein</fullName>
    </submittedName>
</protein>
<keyword evidence="1" id="KW-0812">Transmembrane</keyword>
<gene>
    <name evidence="2" type="ORF">ACFMB1_03855</name>
</gene>
<reference evidence="2 3" key="1">
    <citation type="submission" date="2024-09" db="EMBL/GenBank/DDBJ databases">
        <authorList>
            <person name="Zhang Z.-H."/>
        </authorList>
    </citation>
    <scope>NUCLEOTIDE SEQUENCE [LARGE SCALE GENOMIC DNA]</scope>
    <source>
        <strain evidence="2 3">HHTR114</strain>
    </source>
</reference>
<evidence type="ECO:0000256" key="1">
    <source>
        <dbReference type="SAM" id="Phobius"/>
    </source>
</evidence>
<feature type="transmembrane region" description="Helical" evidence="1">
    <location>
        <begin position="199"/>
        <end position="222"/>
    </location>
</feature>
<feature type="transmembrane region" description="Helical" evidence="1">
    <location>
        <begin position="79"/>
        <end position="99"/>
    </location>
</feature>
<dbReference type="RefSeq" id="WP_379880000.1">
    <property type="nucleotide sequence ID" value="NZ_JBHPON010000001.1"/>
</dbReference>
<name>A0ABW1KVS2_9PROT</name>
<keyword evidence="1" id="KW-1133">Transmembrane helix</keyword>
<keyword evidence="3" id="KW-1185">Reference proteome</keyword>
<feature type="transmembrane region" description="Helical" evidence="1">
    <location>
        <begin position="12"/>
        <end position="29"/>
    </location>
</feature>
<organism evidence="2 3">
    <name type="scientific">Hyphococcus aureus</name>
    <dbReference type="NCBI Taxonomy" id="2666033"/>
    <lineage>
        <taxon>Bacteria</taxon>
        <taxon>Pseudomonadati</taxon>
        <taxon>Pseudomonadota</taxon>
        <taxon>Alphaproteobacteria</taxon>
        <taxon>Parvularculales</taxon>
        <taxon>Parvularculaceae</taxon>
        <taxon>Hyphococcus</taxon>
    </lineage>
</organism>
<feature type="transmembrane region" description="Helical" evidence="1">
    <location>
        <begin position="166"/>
        <end position="187"/>
    </location>
</feature>
<accession>A0ABW1KVS2</accession>
<feature type="transmembrane region" description="Helical" evidence="1">
    <location>
        <begin position="229"/>
        <end position="251"/>
    </location>
</feature>